<evidence type="ECO:0000256" key="2">
    <source>
        <dbReference type="SAM" id="MobiDB-lite"/>
    </source>
</evidence>
<feature type="compositionally biased region" description="Low complexity" evidence="2">
    <location>
        <begin position="204"/>
        <end position="220"/>
    </location>
</feature>
<feature type="region of interest" description="Disordered" evidence="2">
    <location>
        <begin position="311"/>
        <end position="336"/>
    </location>
</feature>
<accession>R7QLL4</accession>
<feature type="compositionally biased region" description="Polar residues" evidence="2">
    <location>
        <begin position="324"/>
        <end position="336"/>
    </location>
</feature>
<dbReference type="Gramene" id="CDF38663">
    <property type="protein sequence ID" value="CDF38663"/>
    <property type="gene ID" value="CHC_T00001172001"/>
</dbReference>
<protein>
    <recommendedName>
        <fullName evidence="3">Putative restriction endonuclease domain-containing protein</fullName>
    </recommendedName>
</protein>
<dbReference type="KEGG" id="ccp:CHC_T00001172001"/>
<dbReference type="Proteomes" id="UP000012073">
    <property type="component" value="Unassembled WGS sequence"/>
</dbReference>
<dbReference type="STRING" id="2769.R7QLL4"/>
<feature type="coiled-coil region" evidence="1">
    <location>
        <begin position="385"/>
        <end position="412"/>
    </location>
</feature>
<keyword evidence="1" id="KW-0175">Coiled coil</keyword>
<dbReference type="RefSeq" id="XP_005718568.1">
    <property type="nucleotide sequence ID" value="XM_005718511.1"/>
</dbReference>
<sequence>MKFTVAWAWTLHSSLLYYFRSPVFRDKLAISVVLVIIQSYLASSSFQEPFYITPKARVDRTDRRHCMDMASTITKDNNSAPSAIVDELVADFPGPAQVAKRPGHSDHIDEEPRALHLTPCTFTRYAELPQGDREKYDLVDGLLVFSPRMGDNLHERIVSYIISKAQVAHATKKAYITIYGRGKVYIPSRRRALEAQFGEVFDDSGSPTSSPGGSSSSGKSDTVREPDVSIGKYRDDRAMESTAGEQSKTIRFGKNVDPPVLVFEVTSPSTRNIDLDDKWRAYRRANIEEYVIVDRGGVGGKDACVIVGKLHGRSDKDGDRQGSGDPTITTRASGSSPMYHRKIYRGNESVICRIFSREDKITVKELLNPPSGTKVIEYELQHRDTKIAKKDMQRLQRKMQRLQRKMQRLQRKM</sequence>
<gene>
    <name evidence="4" type="ORF">CHC_T00001172001</name>
</gene>
<dbReference type="GeneID" id="17326287"/>
<organism evidence="4 5">
    <name type="scientific">Chondrus crispus</name>
    <name type="common">Carrageen Irish moss</name>
    <name type="synonym">Polymorpha crispa</name>
    <dbReference type="NCBI Taxonomy" id="2769"/>
    <lineage>
        <taxon>Eukaryota</taxon>
        <taxon>Rhodophyta</taxon>
        <taxon>Florideophyceae</taxon>
        <taxon>Rhodymeniophycidae</taxon>
        <taxon>Gigartinales</taxon>
        <taxon>Gigartinaceae</taxon>
        <taxon>Chondrus</taxon>
    </lineage>
</organism>
<dbReference type="EMBL" id="HG001950">
    <property type="protein sequence ID" value="CDF38663.1"/>
    <property type="molecule type" value="Genomic_DNA"/>
</dbReference>
<dbReference type="AlphaFoldDB" id="R7QLL4"/>
<name>R7QLL4_CHOCR</name>
<dbReference type="Gene3D" id="3.90.1570.10">
    <property type="entry name" value="tt1808, chain A"/>
    <property type="match status" value="1"/>
</dbReference>
<dbReference type="CDD" id="cd06260">
    <property type="entry name" value="DUF820-like"/>
    <property type="match status" value="1"/>
</dbReference>
<reference evidence="5" key="1">
    <citation type="journal article" date="2013" name="Proc. Natl. Acad. Sci. U.S.A.">
        <title>Genome structure and metabolic features in the red seaweed Chondrus crispus shed light on evolution of the Archaeplastida.</title>
        <authorList>
            <person name="Collen J."/>
            <person name="Porcel B."/>
            <person name="Carre W."/>
            <person name="Ball S.G."/>
            <person name="Chaparro C."/>
            <person name="Tonon T."/>
            <person name="Barbeyron T."/>
            <person name="Michel G."/>
            <person name="Noel B."/>
            <person name="Valentin K."/>
            <person name="Elias M."/>
            <person name="Artiguenave F."/>
            <person name="Arun A."/>
            <person name="Aury J.M."/>
            <person name="Barbosa-Neto J.F."/>
            <person name="Bothwell J.H."/>
            <person name="Bouget F.Y."/>
            <person name="Brillet L."/>
            <person name="Cabello-Hurtado F."/>
            <person name="Capella-Gutierrez S."/>
            <person name="Charrier B."/>
            <person name="Cladiere L."/>
            <person name="Cock J.M."/>
            <person name="Coelho S.M."/>
            <person name="Colleoni C."/>
            <person name="Czjzek M."/>
            <person name="Da Silva C."/>
            <person name="Delage L."/>
            <person name="Denoeud F."/>
            <person name="Deschamps P."/>
            <person name="Dittami S.M."/>
            <person name="Gabaldon T."/>
            <person name="Gachon C.M."/>
            <person name="Groisillier A."/>
            <person name="Herve C."/>
            <person name="Jabbari K."/>
            <person name="Katinka M."/>
            <person name="Kloareg B."/>
            <person name="Kowalczyk N."/>
            <person name="Labadie K."/>
            <person name="Leblanc C."/>
            <person name="Lopez P.J."/>
            <person name="McLachlan D.H."/>
            <person name="Meslet-Cladiere L."/>
            <person name="Moustafa A."/>
            <person name="Nehr Z."/>
            <person name="Nyvall Collen P."/>
            <person name="Panaud O."/>
            <person name="Partensky F."/>
            <person name="Poulain J."/>
            <person name="Rensing S.A."/>
            <person name="Rousvoal S."/>
            <person name="Samson G."/>
            <person name="Symeonidi A."/>
            <person name="Weissenbach J."/>
            <person name="Zambounis A."/>
            <person name="Wincker P."/>
            <person name="Boyen C."/>
        </authorList>
    </citation>
    <scope>NUCLEOTIDE SEQUENCE [LARGE SCALE GENOMIC DNA]</scope>
    <source>
        <strain evidence="5">cv. Stackhouse</strain>
    </source>
</reference>
<feature type="compositionally biased region" description="Basic and acidic residues" evidence="2">
    <location>
        <begin position="312"/>
        <end position="322"/>
    </location>
</feature>
<evidence type="ECO:0000313" key="5">
    <source>
        <dbReference type="Proteomes" id="UP000012073"/>
    </source>
</evidence>
<feature type="domain" description="Putative restriction endonuclease" evidence="3">
    <location>
        <begin position="221"/>
        <end position="295"/>
    </location>
</feature>
<evidence type="ECO:0000259" key="3">
    <source>
        <dbReference type="Pfam" id="PF05685"/>
    </source>
</evidence>
<dbReference type="PhylomeDB" id="R7QLL4"/>
<keyword evidence="5" id="KW-1185">Reference proteome</keyword>
<dbReference type="SUPFAM" id="SSF52980">
    <property type="entry name" value="Restriction endonuclease-like"/>
    <property type="match status" value="1"/>
</dbReference>
<dbReference type="InterPro" id="IPR008538">
    <property type="entry name" value="Uma2"/>
</dbReference>
<proteinExistence type="predicted"/>
<dbReference type="InterPro" id="IPR011335">
    <property type="entry name" value="Restrct_endonuc-II-like"/>
</dbReference>
<evidence type="ECO:0000313" key="4">
    <source>
        <dbReference type="EMBL" id="CDF38663.1"/>
    </source>
</evidence>
<feature type="region of interest" description="Disordered" evidence="2">
    <location>
        <begin position="199"/>
        <end position="251"/>
    </location>
</feature>
<dbReference type="InterPro" id="IPR012296">
    <property type="entry name" value="Nuclease_put_TT1808"/>
</dbReference>
<dbReference type="GO" id="GO:0006281">
    <property type="term" value="P:DNA repair"/>
    <property type="evidence" value="ECO:0007669"/>
    <property type="project" value="UniProtKB-ARBA"/>
</dbReference>
<evidence type="ECO:0000256" key="1">
    <source>
        <dbReference type="SAM" id="Coils"/>
    </source>
</evidence>
<feature type="compositionally biased region" description="Basic and acidic residues" evidence="2">
    <location>
        <begin position="221"/>
        <end position="239"/>
    </location>
</feature>
<dbReference type="Pfam" id="PF05685">
    <property type="entry name" value="Uma2"/>
    <property type="match status" value="1"/>
</dbReference>